<dbReference type="Pfam" id="PF07859">
    <property type="entry name" value="Abhydrolase_3"/>
    <property type="match status" value="1"/>
</dbReference>
<organism evidence="4 5">
    <name type="scientific">Lachnellula cervina</name>
    <dbReference type="NCBI Taxonomy" id="1316786"/>
    <lineage>
        <taxon>Eukaryota</taxon>
        <taxon>Fungi</taxon>
        <taxon>Dikarya</taxon>
        <taxon>Ascomycota</taxon>
        <taxon>Pezizomycotina</taxon>
        <taxon>Leotiomycetes</taxon>
        <taxon>Helotiales</taxon>
        <taxon>Lachnaceae</taxon>
        <taxon>Lachnellula</taxon>
    </lineage>
</organism>
<keyword evidence="1 4" id="KW-0378">Hydrolase</keyword>
<feature type="domain" description="Alpha/beta hydrolase fold-3" evidence="3">
    <location>
        <begin position="104"/>
        <end position="317"/>
    </location>
</feature>
<comment type="caution">
    <text evidence="4">The sequence shown here is derived from an EMBL/GenBank/DDBJ whole genome shotgun (WGS) entry which is preliminary data.</text>
</comment>
<feature type="region of interest" description="Disordered" evidence="2">
    <location>
        <begin position="1"/>
        <end position="20"/>
    </location>
</feature>
<proteinExistence type="predicted"/>
<dbReference type="Gene3D" id="3.40.50.1820">
    <property type="entry name" value="alpha/beta hydrolase"/>
    <property type="match status" value="1"/>
</dbReference>
<evidence type="ECO:0000256" key="1">
    <source>
        <dbReference type="ARBA" id="ARBA00022801"/>
    </source>
</evidence>
<evidence type="ECO:0000259" key="3">
    <source>
        <dbReference type="Pfam" id="PF07859"/>
    </source>
</evidence>
<evidence type="ECO:0000256" key="2">
    <source>
        <dbReference type="SAM" id="MobiDB-lite"/>
    </source>
</evidence>
<dbReference type="OrthoDB" id="408631at2759"/>
<dbReference type="GO" id="GO:0016787">
    <property type="term" value="F:hydrolase activity"/>
    <property type="evidence" value="ECO:0007669"/>
    <property type="project" value="UniProtKB-KW"/>
</dbReference>
<reference evidence="4 5" key="1">
    <citation type="submission" date="2018-05" db="EMBL/GenBank/DDBJ databases">
        <title>Whole genome sequencing for identification of molecular markers to develop diagnostic detection tools for the regulated plant pathogen Lachnellula willkommii.</title>
        <authorList>
            <person name="Giroux E."/>
            <person name="Bilodeau G."/>
        </authorList>
    </citation>
    <scope>NUCLEOTIDE SEQUENCE [LARGE SCALE GENOMIC DNA]</scope>
    <source>
        <strain evidence="4 5">CBS 625.97</strain>
    </source>
</reference>
<dbReference type="PANTHER" id="PTHR48081">
    <property type="entry name" value="AB HYDROLASE SUPERFAMILY PROTEIN C4A8.06C"/>
    <property type="match status" value="1"/>
</dbReference>
<protein>
    <submittedName>
        <fullName evidence="4">AB hydrolase superfamily protein</fullName>
    </submittedName>
</protein>
<dbReference type="EMBL" id="QGMG01000650">
    <property type="protein sequence ID" value="TVY52242.1"/>
    <property type="molecule type" value="Genomic_DNA"/>
</dbReference>
<evidence type="ECO:0000313" key="5">
    <source>
        <dbReference type="Proteomes" id="UP000481288"/>
    </source>
</evidence>
<dbReference type="InterPro" id="IPR029058">
    <property type="entry name" value="AB_hydrolase_fold"/>
</dbReference>
<evidence type="ECO:0000313" key="4">
    <source>
        <dbReference type="EMBL" id="TVY52242.1"/>
    </source>
</evidence>
<dbReference type="InterPro" id="IPR050300">
    <property type="entry name" value="GDXG_lipolytic_enzyme"/>
</dbReference>
<accession>A0A7D8YQC5</accession>
<keyword evidence="5" id="KW-1185">Reference proteome</keyword>
<dbReference type="AlphaFoldDB" id="A0A7D8YQC5"/>
<dbReference type="InterPro" id="IPR013094">
    <property type="entry name" value="AB_hydrolase_3"/>
</dbReference>
<gene>
    <name evidence="4" type="ORF">LCER1_G006611</name>
</gene>
<dbReference type="SUPFAM" id="SSF53474">
    <property type="entry name" value="alpha/beta-Hydrolases"/>
    <property type="match status" value="1"/>
</dbReference>
<dbReference type="Proteomes" id="UP000481288">
    <property type="component" value="Unassembled WGS sequence"/>
</dbReference>
<dbReference type="PANTHER" id="PTHR48081:SF8">
    <property type="entry name" value="ALPHA_BETA HYDROLASE FOLD-3 DOMAIN-CONTAINING PROTEIN-RELATED"/>
    <property type="match status" value="1"/>
</dbReference>
<name>A0A7D8YQC5_9HELO</name>
<sequence>MGSINPEPQTPQPPYPLHESVKDKLDPEYVDFYNKYIINNQQVHYQPVAASRTGGTLIPGGGPEQPVGKTEDFAIKRIETDGPDVMVRCFTPVGESPEGGWPVMIYYHGGGWVLGNINTENVVCSHLCKRVNCVVISVDYRLAPEDPFPAAIHDSWEAVLWATSPIGQETLKISSSKLAIGGSSAGGNLAAIMCHKAARLPNPIVFKMQLLIVPVTDNTASPATNATYLSNQNTAALPAVKMLWYRRHYLPQESDWANPEASPLFFPDHWEVQPQALILVGELDVLRQEGADYASKLRNAGVEVDLKVMKGLPHTFLVMDGILQAGRDAITYMCEALKSVF</sequence>